<dbReference type="InterPro" id="IPR008523">
    <property type="entry name" value="DUF805"/>
</dbReference>
<feature type="transmembrane region" description="Helical" evidence="1">
    <location>
        <begin position="37"/>
        <end position="64"/>
    </location>
</feature>
<name>A0A0R1ZG47_9LACO</name>
<dbReference type="RefSeq" id="WP_057906164.1">
    <property type="nucleotide sequence ID" value="NZ_AYYZ01000005.1"/>
</dbReference>
<feature type="transmembrane region" description="Helical" evidence="1">
    <location>
        <begin position="103"/>
        <end position="122"/>
    </location>
</feature>
<dbReference type="STRING" id="1423820.FC64_GL000813"/>
<dbReference type="PATRIC" id="fig|1423820.4.peg.830"/>
<dbReference type="AlphaFoldDB" id="A0A0R1ZG47"/>
<feature type="transmembrane region" description="Helical" evidence="1">
    <location>
        <begin position="128"/>
        <end position="151"/>
    </location>
</feature>
<organism evidence="2 3">
    <name type="scientific">Ligilactobacillus araffinosus DSM 20653</name>
    <dbReference type="NCBI Taxonomy" id="1423820"/>
    <lineage>
        <taxon>Bacteria</taxon>
        <taxon>Bacillati</taxon>
        <taxon>Bacillota</taxon>
        <taxon>Bacilli</taxon>
        <taxon>Lactobacillales</taxon>
        <taxon>Lactobacillaceae</taxon>
        <taxon>Ligilactobacillus</taxon>
    </lineage>
</organism>
<feature type="transmembrane region" description="Helical" evidence="1">
    <location>
        <begin position="70"/>
        <end position="91"/>
    </location>
</feature>
<sequence>MKLKQVNENQDVTLKDSLLNFWKGFISYNGRSVRKSFWIGIVEYLAILIVIDQLILGYFALTYAGGTSGIVFLVIRAIFLLVMLIPLTALAFRRLRDAGLKTLPITVLVVINAILAVLNILFTSTIAVAALVVCQAFLILLFCIPTDAMAVDKETKVFREK</sequence>
<keyword evidence="1" id="KW-1133">Transmembrane helix</keyword>
<keyword evidence="3" id="KW-1185">Reference proteome</keyword>
<comment type="caution">
    <text evidence="2">The sequence shown here is derived from an EMBL/GenBank/DDBJ whole genome shotgun (WGS) entry which is preliminary data.</text>
</comment>
<dbReference type="Pfam" id="PF05656">
    <property type="entry name" value="DUF805"/>
    <property type="match status" value="1"/>
</dbReference>
<dbReference type="EMBL" id="AYYZ01000005">
    <property type="protein sequence ID" value="KRM53242.1"/>
    <property type="molecule type" value="Genomic_DNA"/>
</dbReference>
<keyword evidence="1" id="KW-0812">Transmembrane</keyword>
<protein>
    <submittedName>
        <fullName evidence="2">Uncharacterized protein</fullName>
    </submittedName>
</protein>
<keyword evidence="1" id="KW-0472">Membrane</keyword>
<evidence type="ECO:0000313" key="2">
    <source>
        <dbReference type="EMBL" id="KRM53242.1"/>
    </source>
</evidence>
<dbReference type="GO" id="GO:0016020">
    <property type="term" value="C:membrane"/>
    <property type="evidence" value="ECO:0007669"/>
    <property type="project" value="InterPro"/>
</dbReference>
<proteinExistence type="predicted"/>
<reference evidence="2 3" key="1">
    <citation type="journal article" date="2015" name="Genome Announc.">
        <title>Expanding the biotechnology potential of lactobacilli through comparative genomics of 213 strains and associated genera.</title>
        <authorList>
            <person name="Sun Z."/>
            <person name="Harris H.M."/>
            <person name="McCann A."/>
            <person name="Guo C."/>
            <person name="Argimon S."/>
            <person name="Zhang W."/>
            <person name="Yang X."/>
            <person name="Jeffery I.B."/>
            <person name="Cooney J.C."/>
            <person name="Kagawa T.F."/>
            <person name="Liu W."/>
            <person name="Song Y."/>
            <person name="Salvetti E."/>
            <person name="Wrobel A."/>
            <person name="Rasinkangas P."/>
            <person name="Parkhill J."/>
            <person name="Rea M.C."/>
            <person name="O'Sullivan O."/>
            <person name="Ritari J."/>
            <person name="Douillard F.P."/>
            <person name="Paul Ross R."/>
            <person name="Yang R."/>
            <person name="Briner A.E."/>
            <person name="Felis G.E."/>
            <person name="de Vos W.M."/>
            <person name="Barrangou R."/>
            <person name="Klaenhammer T.R."/>
            <person name="Caufield P.W."/>
            <person name="Cui Y."/>
            <person name="Zhang H."/>
            <person name="O'Toole P.W."/>
        </authorList>
    </citation>
    <scope>NUCLEOTIDE SEQUENCE [LARGE SCALE GENOMIC DNA]</scope>
    <source>
        <strain evidence="2 3">DSM 20653</strain>
    </source>
</reference>
<accession>A0A0R1ZG47</accession>
<evidence type="ECO:0000256" key="1">
    <source>
        <dbReference type="SAM" id="Phobius"/>
    </source>
</evidence>
<gene>
    <name evidence="2" type="ORF">FC64_GL000813</name>
</gene>
<evidence type="ECO:0000313" key="3">
    <source>
        <dbReference type="Proteomes" id="UP000051291"/>
    </source>
</evidence>
<dbReference type="Proteomes" id="UP000051291">
    <property type="component" value="Unassembled WGS sequence"/>
</dbReference>